<dbReference type="Gene3D" id="1.10.533.10">
    <property type="entry name" value="Death Domain, Fas"/>
    <property type="match status" value="2"/>
</dbReference>
<evidence type="ECO:0000313" key="3">
    <source>
        <dbReference type="Proteomes" id="UP000246464"/>
    </source>
</evidence>
<dbReference type="Proteomes" id="UP000246464">
    <property type="component" value="Chromosome 14"/>
</dbReference>
<dbReference type="GO" id="GO:0042981">
    <property type="term" value="P:regulation of apoptotic process"/>
    <property type="evidence" value="ECO:0007669"/>
    <property type="project" value="InterPro"/>
</dbReference>
<dbReference type="CDD" id="cd01671">
    <property type="entry name" value="CARD"/>
    <property type="match status" value="2"/>
</dbReference>
<sequence>MKTMDKLKSEQDRLCMWLSDDPDHILQECGNILSLNEFLAIHKQSSAYEKMRELLKIITEKGGDACQSFFDILRQNQACYPKLQQLFSPNTQGSHNPTVVAVGNSVVTAREITNIKAKSLCMKIETVSDPGSCQSGNVIGKVLQADYSAHGGSVICADRISDATIDADVDFSVSVQTSQVYAGTVDETPPSSSSQGLAVNMIIEHKVELIDCLRADHSFILQHVHAGCIVTDRQYQNLKHICLPEKTLTDLIDQVIDNGQISCSLFIEVLKNPEVVRTYPQLKDITRNL</sequence>
<accession>A0A2U9C855</accession>
<feature type="domain" description="CARD" evidence="1">
    <location>
        <begin position="1"/>
        <end position="75"/>
    </location>
</feature>
<dbReference type="EMBL" id="CP026256">
    <property type="protein sequence ID" value="AWP12787.1"/>
    <property type="molecule type" value="Genomic_DNA"/>
</dbReference>
<dbReference type="Pfam" id="PF00619">
    <property type="entry name" value="CARD"/>
    <property type="match status" value="1"/>
</dbReference>
<reference evidence="2 3" key="1">
    <citation type="submission" date="2017-12" db="EMBL/GenBank/DDBJ databases">
        <title>Integrating genomic resources of turbot (Scophthalmus maximus) in depth evaluation of genetic and physical mapping variation across individuals.</title>
        <authorList>
            <person name="Martinez P."/>
        </authorList>
    </citation>
    <scope>NUCLEOTIDE SEQUENCE [LARGE SCALE GENOMIC DNA]</scope>
</reference>
<gene>
    <name evidence="2" type="ORF">SMAX5B_018601</name>
</gene>
<organism evidence="2 3">
    <name type="scientific">Scophthalmus maximus</name>
    <name type="common">Turbot</name>
    <name type="synonym">Psetta maxima</name>
    <dbReference type="NCBI Taxonomy" id="52904"/>
    <lineage>
        <taxon>Eukaryota</taxon>
        <taxon>Metazoa</taxon>
        <taxon>Chordata</taxon>
        <taxon>Craniata</taxon>
        <taxon>Vertebrata</taxon>
        <taxon>Euteleostomi</taxon>
        <taxon>Actinopterygii</taxon>
        <taxon>Neopterygii</taxon>
        <taxon>Teleostei</taxon>
        <taxon>Neoteleostei</taxon>
        <taxon>Acanthomorphata</taxon>
        <taxon>Carangaria</taxon>
        <taxon>Pleuronectiformes</taxon>
        <taxon>Pleuronectoidei</taxon>
        <taxon>Scophthalmidae</taxon>
        <taxon>Scophthalmus</taxon>
    </lineage>
</organism>
<dbReference type="InterPro" id="IPR001315">
    <property type="entry name" value="CARD"/>
</dbReference>
<dbReference type="AlphaFoldDB" id="A0A2U9C855"/>
<protein>
    <recommendedName>
        <fullName evidence="1">CARD domain-containing protein</fullName>
    </recommendedName>
</protein>
<keyword evidence="3" id="KW-1185">Reference proteome</keyword>
<dbReference type="PROSITE" id="PS50209">
    <property type="entry name" value="CARD"/>
    <property type="match status" value="1"/>
</dbReference>
<proteinExistence type="predicted"/>
<name>A0A2U9C855_SCOMX</name>
<dbReference type="InterPro" id="IPR011029">
    <property type="entry name" value="DEATH-like_dom_sf"/>
</dbReference>
<evidence type="ECO:0000259" key="1">
    <source>
        <dbReference type="PROSITE" id="PS50209"/>
    </source>
</evidence>
<dbReference type="SUPFAM" id="SSF47986">
    <property type="entry name" value="DEATH domain"/>
    <property type="match status" value="2"/>
</dbReference>
<evidence type="ECO:0000313" key="2">
    <source>
        <dbReference type="EMBL" id="AWP12787.1"/>
    </source>
</evidence>